<proteinExistence type="predicted"/>
<dbReference type="AlphaFoldDB" id="A0A0E9SYZ3"/>
<protein>
    <submittedName>
        <fullName evidence="1">Uncharacterized protein</fullName>
    </submittedName>
</protein>
<reference evidence="1" key="1">
    <citation type="submission" date="2014-11" db="EMBL/GenBank/DDBJ databases">
        <authorList>
            <person name="Amaro Gonzalez C."/>
        </authorList>
    </citation>
    <scope>NUCLEOTIDE SEQUENCE</scope>
</reference>
<evidence type="ECO:0000313" key="1">
    <source>
        <dbReference type="EMBL" id="JAH45870.1"/>
    </source>
</evidence>
<name>A0A0E9SYZ3_ANGAN</name>
<organism evidence="1">
    <name type="scientific">Anguilla anguilla</name>
    <name type="common">European freshwater eel</name>
    <name type="synonym">Muraena anguilla</name>
    <dbReference type="NCBI Taxonomy" id="7936"/>
    <lineage>
        <taxon>Eukaryota</taxon>
        <taxon>Metazoa</taxon>
        <taxon>Chordata</taxon>
        <taxon>Craniata</taxon>
        <taxon>Vertebrata</taxon>
        <taxon>Euteleostomi</taxon>
        <taxon>Actinopterygii</taxon>
        <taxon>Neopterygii</taxon>
        <taxon>Teleostei</taxon>
        <taxon>Anguilliformes</taxon>
        <taxon>Anguillidae</taxon>
        <taxon>Anguilla</taxon>
    </lineage>
</organism>
<sequence length="47" mass="5241">MDTKCSRMMKNWNTIKLCVKKVVHGAAQCRLVKNGFAEESTIIAQAS</sequence>
<reference evidence="1" key="2">
    <citation type="journal article" date="2015" name="Fish Shellfish Immunol.">
        <title>Early steps in the European eel (Anguilla anguilla)-Vibrio vulnificus interaction in the gills: Role of the RtxA13 toxin.</title>
        <authorList>
            <person name="Callol A."/>
            <person name="Pajuelo D."/>
            <person name="Ebbesson L."/>
            <person name="Teles M."/>
            <person name="MacKenzie S."/>
            <person name="Amaro C."/>
        </authorList>
    </citation>
    <scope>NUCLEOTIDE SEQUENCE</scope>
</reference>
<accession>A0A0E9SYZ3</accession>
<dbReference type="EMBL" id="GBXM01062707">
    <property type="protein sequence ID" value="JAH45870.1"/>
    <property type="molecule type" value="Transcribed_RNA"/>
</dbReference>